<evidence type="ECO:0000256" key="4">
    <source>
        <dbReference type="ARBA" id="ARBA00022490"/>
    </source>
</evidence>
<comment type="subcellular location">
    <subcellularLocation>
        <location evidence="1">Cytoplasm</location>
    </subcellularLocation>
</comment>
<gene>
    <name evidence="6" type="ORF">EV678_0409</name>
</gene>
<name>A0ABY0IPW0_9RHOO</name>
<dbReference type="PANTHER" id="PTHR39585">
    <property type="entry name" value="FAD ASSEMBLY FACTOR SDHE"/>
    <property type="match status" value="1"/>
</dbReference>
<organism evidence="6 7">
    <name type="scientific">Azospira oryzae</name>
    <dbReference type="NCBI Taxonomy" id="146939"/>
    <lineage>
        <taxon>Bacteria</taxon>
        <taxon>Pseudomonadati</taxon>
        <taxon>Pseudomonadota</taxon>
        <taxon>Betaproteobacteria</taxon>
        <taxon>Rhodocyclales</taxon>
        <taxon>Rhodocyclaceae</taxon>
        <taxon>Azospira</taxon>
    </lineage>
</organism>
<dbReference type="Gene3D" id="1.10.150.250">
    <property type="entry name" value="Flavinator of succinate dehydrogenase"/>
    <property type="match status" value="1"/>
</dbReference>
<reference evidence="6 7" key="1">
    <citation type="submission" date="2019-02" db="EMBL/GenBank/DDBJ databases">
        <title>Genomic Encyclopedia of Type Strains, Phase IV (KMG-IV): sequencing the most valuable type-strain genomes for metagenomic binning, comparative biology and taxonomic classification.</title>
        <authorList>
            <person name="Goeker M."/>
        </authorList>
    </citation>
    <scope>NUCLEOTIDE SEQUENCE [LARGE SCALE GENOMIC DNA]</scope>
    <source>
        <strain evidence="6 7">DSM 21223</strain>
    </source>
</reference>
<evidence type="ECO:0000313" key="6">
    <source>
        <dbReference type="EMBL" id="RZT89616.1"/>
    </source>
</evidence>
<dbReference type="RefSeq" id="WP_014237272.1">
    <property type="nucleotide sequence ID" value="NZ_SHKM01000001.1"/>
</dbReference>
<evidence type="ECO:0000313" key="7">
    <source>
        <dbReference type="Proteomes" id="UP000292136"/>
    </source>
</evidence>
<dbReference type="InterPro" id="IPR005631">
    <property type="entry name" value="SDH"/>
</dbReference>
<dbReference type="Proteomes" id="UP000292136">
    <property type="component" value="Unassembled WGS sequence"/>
</dbReference>
<evidence type="ECO:0000256" key="5">
    <source>
        <dbReference type="ARBA" id="ARBA00023186"/>
    </source>
</evidence>
<accession>A0ABY0IPW0</accession>
<keyword evidence="7" id="KW-1185">Reference proteome</keyword>
<sequence length="80" mass="9422">MDRAEYERLRWRCIRRGLLELDLTLTKFLDQEFDKLTEPEVEAFKKLAELEDWDFLGLIVGGKELSDPHEAAVLAKLRKC</sequence>
<dbReference type="SUPFAM" id="SSF109910">
    <property type="entry name" value="YgfY-like"/>
    <property type="match status" value="1"/>
</dbReference>
<comment type="caution">
    <text evidence="6">The sequence shown here is derived from an EMBL/GenBank/DDBJ whole genome shotgun (WGS) entry which is preliminary data.</text>
</comment>
<proteinExistence type="inferred from homology"/>
<dbReference type="PANTHER" id="PTHR39585:SF1">
    <property type="entry name" value="FAD ASSEMBLY FACTOR SDHE"/>
    <property type="match status" value="1"/>
</dbReference>
<dbReference type="EMBL" id="SHKM01000001">
    <property type="protein sequence ID" value="RZT89616.1"/>
    <property type="molecule type" value="Genomic_DNA"/>
</dbReference>
<evidence type="ECO:0000256" key="3">
    <source>
        <dbReference type="ARBA" id="ARBA00019418"/>
    </source>
</evidence>
<evidence type="ECO:0000256" key="1">
    <source>
        <dbReference type="ARBA" id="ARBA00004496"/>
    </source>
</evidence>
<dbReference type="InterPro" id="IPR036714">
    <property type="entry name" value="SDH_sf"/>
</dbReference>
<evidence type="ECO:0000256" key="2">
    <source>
        <dbReference type="ARBA" id="ARBA00008571"/>
    </source>
</evidence>
<dbReference type="InterPro" id="IPR050531">
    <property type="entry name" value="SdhE_FAD_assembly_factor"/>
</dbReference>
<protein>
    <recommendedName>
        <fullName evidence="3">FAD assembly factor SdhE</fullName>
    </recommendedName>
</protein>
<comment type="similarity">
    <text evidence="2">Belongs to the SdhE FAD assembly factor family.</text>
</comment>
<dbReference type="Pfam" id="PF03937">
    <property type="entry name" value="Sdh5"/>
    <property type="match status" value="1"/>
</dbReference>
<keyword evidence="4" id="KW-0963">Cytoplasm</keyword>
<keyword evidence="5" id="KW-0143">Chaperone</keyword>